<gene>
    <name evidence="1" type="ORF">RSE6_10162</name>
</gene>
<organism evidence="1 2">
    <name type="scientific">Rhynchosporium secalis</name>
    <name type="common">Barley scald fungus</name>
    <dbReference type="NCBI Taxonomy" id="38038"/>
    <lineage>
        <taxon>Eukaryota</taxon>
        <taxon>Fungi</taxon>
        <taxon>Dikarya</taxon>
        <taxon>Ascomycota</taxon>
        <taxon>Pezizomycotina</taxon>
        <taxon>Leotiomycetes</taxon>
        <taxon>Helotiales</taxon>
        <taxon>Ploettnerulaceae</taxon>
        <taxon>Rhynchosporium</taxon>
    </lineage>
</organism>
<dbReference type="AlphaFoldDB" id="A0A1E1MKP4"/>
<protein>
    <submittedName>
        <fullName evidence="1">Uncharacterized protein</fullName>
    </submittedName>
</protein>
<sequence>MPGFTITTSQERTQIDNTIQRSLKKSHHGATSAVAQRTVRQISLVRSSTSYPHLDRVRLTSTFGRVSLNANHGPPICVGSADLCPRSPLGALATTNCRVHFSILLRATARGLSKSKYSKLTLITNPDITSNIPLEKATVKTIRTQESQDRHAISACMPSRRSIRRLRSPPSVPATRHPSANPFAVIKPIKAHKCQRIGKLVLLTLHEERLLEHSFILQGQERSDPFGFLTQYLRDQMKSRP</sequence>
<evidence type="ECO:0000313" key="1">
    <source>
        <dbReference type="EMBL" id="CZT49335.1"/>
    </source>
</evidence>
<evidence type="ECO:0000313" key="2">
    <source>
        <dbReference type="Proteomes" id="UP000177625"/>
    </source>
</evidence>
<reference evidence="2" key="1">
    <citation type="submission" date="2016-03" db="EMBL/GenBank/DDBJ databases">
        <authorList>
            <person name="Guldener U."/>
        </authorList>
    </citation>
    <scope>NUCLEOTIDE SEQUENCE [LARGE SCALE GENOMIC DNA]</scope>
</reference>
<dbReference type="EMBL" id="FJVC01000377">
    <property type="protein sequence ID" value="CZT49335.1"/>
    <property type="molecule type" value="Genomic_DNA"/>
</dbReference>
<keyword evidence="2" id="KW-1185">Reference proteome</keyword>
<accession>A0A1E1MKP4</accession>
<proteinExistence type="predicted"/>
<dbReference type="Proteomes" id="UP000177625">
    <property type="component" value="Unassembled WGS sequence"/>
</dbReference>
<name>A0A1E1MKP4_RHYSE</name>